<evidence type="ECO:0000259" key="4">
    <source>
        <dbReference type="Pfam" id="PF00135"/>
    </source>
</evidence>
<dbReference type="Gene3D" id="3.40.50.1820">
    <property type="entry name" value="alpha/beta hydrolase"/>
    <property type="match status" value="1"/>
</dbReference>
<dbReference type="InterPro" id="IPR029058">
    <property type="entry name" value="AB_hydrolase_fold"/>
</dbReference>
<dbReference type="AlphaFoldDB" id="A0A8E2B1U2"/>
<dbReference type="EMBL" id="KV722374">
    <property type="protein sequence ID" value="OCH92117.1"/>
    <property type="molecule type" value="Genomic_DNA"/>
</dbReference>
<comment type="similarity">
    <text evidence="1 3">Belongs to the type-B carboxylesterase/lipase family.</text>
</comment>
<dbReference type="PANTHER" id="PTHR45570">
    <property type="entry name" value="CARBOXYLIC ESTER HYDROLASE"/>
    <property type="match status" value="1"/>
</dbReference>
<evidence type="ECO:0000256" key="3">
    <source>
        <dbReference type="RuleBase" id="RU361235"/>
    </source>
</evidence>
<feature type="signal peptide" evidence="3">
    <location>
        <begin position="1"/>
        <end position="19"/>
    </location>
</feature>
<keyword evidence="6" id="KW-1185">Reference proteome</keyword>
<reference evidence="5 6" key="1">
    <citation type="submission" date="2016-07" db="EMBL/GenBank/DDBJ databases">
        <title>Draft genome of the white-rot fungus Obba rivulosa 3A-2.</title>
        <authorList>
            <consortium name="DOE Joint Genome Institute"/>
            <person name="Miettinen O."/>
            <person name="Riley R."/>
            <person name="Acob R."/>
            <person name="Barry K."/>
            <person name="Cullen D."/>
            <person name="De Vries R."/>
            <person name="Hainaut M."/>
            <person name="Hatakka A."/>
            <person name="Henrissat B."/>
            <person name="Hilden K."/>
            <person name="Kuo R."/>
            <person name="Labutti K."/>
            <person name="Lipzen A."/>
            <person name="Makela M.R."/>
            <person name="Sandor L."/>
            <person name="Spatafora J.W."/>
            <person name="Grigoriev I.V."/>
            <person name="Hibbett D.S."/>
        </authorList>
    </citation>
    <scope>NUCLEOTIDE SEQUENCE [LARGE SCALE GENOMIC DNA]</scope>
    <source>
        <strain evidence="5 6">3A-2</strain>
    </source>
</reference>
<dbReference type="Pfam" id="PF00135">
    <property type="entry name" value="COesterase"/>
    <property type="match status" value="1"/>
</dbReference>
<dbReference type="GO" id="GO:0016787">
    <property type="term" value="F:hydrolase activity"/>
    <property type="evidence" value="ECO:0007669"/>
    <property type="project" value="UniProtKB-KW"/>
</dbReference>
<proteinExistence type="inferred from homology"/>
<dbReference type="EC" id="3.1.1.-" evidence="3"/>
<dbReference type="InterPro" id="IPR002018">
    <property type="entry name" value="CarbesteraseB"/>
</dbReference>
<evidence type="ECO:0000256" key="1">
    <source>
        <dbReference type="ARBA" id="ARBA00005964"/>
    </source>
</evidence>
<organism evidence="5 6">
    <name type="scientific">Obba rivulosa</name>
    <dbReference type="NCBI Taxonomy" id="1052685"/>
    <lineage>
        <taxon>Eukaryota</taxon>
        <taxon>Fungi</taxon>
        <taxon>Dikarya</taxon>
        <taxon>Basidiomycota</taxon>
        <taxon>Agaricomycotina</taxon>
        <taxon>Agaricomycetes</taxon>
        <taxon>Polyporales</taxon>
        <taxon>Gelatoporiaceae</taxon>
        <taxon>Obba</taxon>
    </lineage>
</organism>
<sequence length="568" mass="59970">MVGLVSLVSVALFASSIWALPAARHSPPEGPLKLPLPDPGKNNLFCVVPFPVIQKLLCPRQGTSSQTTVTTPLGTAHGVSDTDGAARFAVKYGSASRWQESSVVSSWELPNGATDPTALPLTCPQNTTADSTMSEDCLSMILYVPPSVQSGSGAPTLMWIHGGSFIVGSATDPGLDGSALAAATESIVAVVQYRLGALGFMDPSGNTNLAVKDIVTALQFLQKVLPSFGGDTSKITLAGQSSGANMIRALLAVPSVSSLFQSGILQSDTMDYGFLNMDIQQTLQDFFNSQISCDPSDSECLSNLPLDDILNASQTLSDDGGDISAAAGLAEPIRPVNDGSFITSPLDSTAPFPQVSKPILLSTVLNEAMPTIYSEFTDPVDSSLYTTVVNVTFGTPRTERILTTAVYEVPQQTAAGTTVDARPQLSNLGTDQVWRCPTWTFARNWVQNGGQVFVGLYVVGATYPGNDQIPACLENGAVCHEDDIEIVFGTVPSPTSAQAALTQEMQARYSAFLRTGDPNTGSFAKWTPATTDDVHPLLLGGSGEASVGQCTTSYWGDFVQYDYQVFDI</sequence>
<name>A0A8E2B1U2_9APHY</name>
<keyword evidence="2 3" id="KW-0378">Hydrolase</keyword>
<dbReference type="OrthoDB" id="408631at2759"/>
<feature type="chain" id="PRO_5034448178" description="Carboxylic ester hydrolase" evidence="3">
    <location>
        <begin position="20"/>
        <end position="568"/>
    </location>
</feature>
<dbReference type="PROSITE" id="PS00122">
    <property type="entry name" value="CARBOXYLESTERASE_B_1"/>
    <property type="match status" value="1"/>
</dbReference>
<gene>
    <name evidence="5" type="ORF">OBBRIDRAFT_476533</name>
</gene>
<dbReference type="InterPro" id="IPR019826">
    <property type="entry name" value="Carboxylesterase_B_AS"/>
</dbReference>
<dbReference type="SUPFAM" id="SSF53474">
    <property type="entry name" value="alpha/beta-Hydrolases"/>
    <property type="match status" value="1"/>
</dbReference>
<feature type="domain" description="Carboxylesterase type B" evidence="4">
    <location>
        <begin position="68"/>
        <end position="534"/>
    </location>
</feature>
<protein>
    <recommendedName>
        <fullName evidence="3">Carboxylic ester hydrolase</fullName>
        <ecNumber evidence="3">3.1.1.-</ecNumber>
    </recommendedName>
</protein>
<evidence type="ECO:0000256" key="2">
    <source>
        <dbReference type="ARBA" id="ARBA00022801"/>
    </source>
</evidence>
<dbReference type="PANTHER" id="PTHR45570:SF1">
    <property type="entry name" value="CARBOXYLIC ESTER HYDROLASE"/>
    <property type="match status" value="1"/>
</dbReference>
<accession>A0A8E2B1U2</accession>
<keyword evidence="3" id="KW-0732">Signal</keyword>
<evidence type="ECO:0000313" key="6">
    <source>
        <dbReference type="Proteomes" id="UP000250043"/>
    </source>
</evidence>
<dbReference type="Proteomes" id="UP000250043">
    <property type="component" value="Unassembled WGS sequence"/>
</dbReference>
<evidence type="ECO:0000313" key="5">
    <source>
        <dbReference type="EMBL" id="OCH92117.1"/>
    </source>
</evidence>